<dbReference type="Proteomes" id="UP000225740">
    <property type="component" value="Unassembled WGS sequence"/>
</dbReference>
<name>A0A2G1WC25_9BACT</name>
<keyword evidence="5 7" id="KW-1133">Transmembrane helix</keyword>
<evidence type="ECO:0000256" key="3">
    <source>
        <dbReference type="ARBA" id="ARBA00022692"/>
    </source>
</evidence>
<feature type="transmembrane region" description="Helical" evidence="7">
    <location>
        <begin position="32"/>
        <end position="50"/>
    </location>
</feature>
<evidence type="ECO:0000313" key="9">
    <source>
        <dbReference type="Proteomes" id="UP000225740"/>
    </source>
</evidence>
<feature type="transmembrane region" description="Helical" evidence="7">
    <location>
        <begin position="62"/>
        <end position="81"/>
    </location>
</feature>
<dbReference type="PANTHER" id="PTHR11706:SF33">
    <property type="entry name" value="NATURAL RESISTANCE-ASSOCIATED MACROPHAGE PROTEIN 2"/>
    <property type="match status" value="1"/>
</dbReference>
<dbReference type="GO" id="GO:0005886">
    <property type="term" value="C:plasma membrane"/>
    <property type="evidence" value="ECO:0007669"/>
    <property type="project" value="TreeGrafter"/>
</dbReference>
<accession>A0A2G1WC25</accession>
<evidence type="ECO:0000256" key="6">
    <source>
        <dbReference type="ARBA" id="ARBA00023136"/>
    </source>
</evidence>
<sequence>MAANKSFVLRQGFIVTQPVAVNESGWKRYRRIGPAIVVAAVVLGPGSIVSASRVACGEGFDLLWIVPLAGILMIGMTAAAMTVGVCKENTLCGLVADRFGRWAAWIVGLSLLIAITLFQASNNNAMWMAVSGFIGHDTVNKWSTLGRASGLLLFNGAIIALVWLGRRDLYRWIERVMAFLVGAMVLSFGASMFASAPDWSEVIGGLVPSLPTPVADAALASDSEAIANSDNASIAWLSMAALVATTFSVAGAFYQSYQVKEKGWKRDNLSTGFLDVFVGISSLALITGMIYVTAATALHGNIAPKDLTDASVVALSLEPLFGSWARIVFSIGIFAGAASSFLVNALIGGVVFCDAIGTDCRVSSRPVRRATIAALLAGWAVASLAALTDVDLVSFIVIAQSLTVLCFPLLAGVIVWQLHTLDRKDVAWPIRVLAWIGLAVVIALSVKTLSGLI</sequence>
<feature type="transmembrane region" description="Helical" evidence="7">
    <location>
        <begin position="234"/>
        <end position="254"/>
    </location>
</feature>
<feature type="transmembrane region" description="Helical" evidence="7">
    <location>
        <begin position="393"/>
        <end position="416"/>
    </location>
</feature>
<comment type="subcellular location">
    <subcellularLocation>
        <location evidence="1">Membrane</location>
        <topology evidence="1">Multi-pass membrane protein</topology>
    </subcellularLocation>
</comment>
<evidence type="ECO:0000256" key="7">
    <source>
        <dbReference type="SAM" id="Phobius"/>
    </source>
</evidence>
<evidence type="ECO:0000256" key="4">
    <source>
        <dbReference type="ARBA" id="ARBA00022847"/>
    </source>
</evidence>
<evidence type="ECO:0000313" key="8">
    <source>
        <dbReference type="EMBL" id="PHQ36380.1"/>
    </source>
</evidence>
<dbReference type="OrthoDB" id="9787548at2"/>
<dbReference type="GO" id="GO:0005384">
    <property type="term" value="F:manganese ion transmembrane transporter activity"/>
    <property type="evidence" value="ECO:0007669"/>
    <property type="project" value="TreeGrafter"/>
</dbReference>
<feature type="transmembrane region" description="Helical" evidence="7">
    <location>
        <begin position="327"/>
        <end position="357"/>
    </location>
</feature>
<proteinExistence type="predicted"/>
<feature type="transmembrane region" description="Helical" evidence="7">
    <location>
        <begin position="274"/>
        <end position="298"/>
    </location>
</feature>
<reference evidence="8 9" key="1">
    <citation type="submission" date="2017-06" db="EMBL/GenBank/DDBJ databases">
        <title>Description of Rhodopirellula bahusiensis sp. nov.</title>
        <authorList>
            <person name="Kizina J."/>
            <person name="Harder J."/>
        </authorList>
    </citation>
    <scope>NUCLEOTIDE SEQUENCE [LARGE SCALE GENOMIC DNA]</scope>
    <source>
        <strain evidence="8 9">SWK21</strain>
    </source>
</reference>
<feature type="transmembrane region" description="Helical" evidence="7">
    <location>
        <begin position="176"/>
        <end position="196"/>
    </location>
</feature>
<evidence type="ECO:0000256" key="1">
    <source>
        <dbReference type="ARBA" id="ARBA00004141"/>
    </source>
</evidence>
<organism evidence="8 9">
    <name type="scientific">Rhodopirellula bahusiensis</name>
    <dbReference type="NCBI Taxonomy" id="2014065"/>
    <lineage>
        <taxon>Bacteria</taxon>
        <taxon>Pseudomonadati</taxon>
        <taxon>Planctomycetota</taxon>
        <taxon>Planctomycetia</taxon>
        <taxon>Pirellulales</taxon>
        <taxon>Pirellulaceae</taxon>
        <taxon>Rhodopirellula</taxon>
    </lineage>
</organism>
<dbReference type="Pfam" id="PF01566">
    <property type="entry name" value="Nramp"/>
    <property type="match status" value="1"/>
</dbReference>
<keyword evidence="2" id="KW-0813">Transport</keyword>
<comment type="caution">
    <text evidence="8">The sequence shown here is derived from an EMBL/GenBank/DDBJ whole genome shotgun (WGS) entry which is preliminary data.</text>
</comment>
<dbReference type="GO" id="GO:0034755">
    <property type="term" value="P:iron ion transmembrane transport"/>
    <property type="evidence" value="ECO:0007669"/>
    <property type="project" value="TreeGrafter"/>
</dbReference>
<keyword evidence="6 7" id="KW-0472">Membrane</keyword>
<feature type="transmembrane region" description="Helical" evidence="7">
    <location>
        <begin position="369"/>
        <end position="387"/>
    </location>
</feature>
<dbReference type="AlphaFoldDB" id="A0A2G1WC25"/>
<dbReference type="GO" id="GO:0015293">
    <property type="term" value="F:symporter activity"/>
    <property type="evidence" value="ECO:0007669"/>
    <property type="project" value="UniProtKB-KW"/>
</dbReference>
<gene>
    <name evidence="8" type="ORF">CEE69_02960</name>
</gene>
<protein>
    <submittedName>
        <fullName evidence="8">Manganese transporter</fullName>
    </submittedName>
</protein>
<feature type="transmembrane region" description="Helical" evidence="7">
    <location>
        <begin position="102"/>
        <end position="122"/>
    </location>
</feature>
<evidence type="ECO:0000256" key="5">
    <source>
        <dbReference type="ARBA" id="ARBA00022989"/>
    </source>
</evidence>
<dbReference type="PANTHER" id="PTHR11706">
    <property type="entry name" value="SOLUTE CARRIER PROTEIN FAMILY 11 MEMBER"/>
    <property type="match status" value="1"/>
</dbReference>
<keyword evidence="9" id="KW-1185">Reference proteome</keyword>
<dbReference type="GO" id="GO:0015086">
    <property type="term" value="F:cadmium ion transmembrane transporter activity"/>
    <property type="evidence" value="ECO:0007669"/>
    <property type="project" value="TreeGrafter"/>
</dbReference>
<keyword evidence="3 7" id="KW-0812">Transmembrane</keyword>
<keyword evidence="4" id="KW-0769">Symport</keyword>
<dbReference type="InterPro" id="IPR001046">
    <property type="entry name" value="NRAMP_fam"/>
</dbReference>
<feature type="transmembrane region" description="Helical" evidence="7">
    <location>
        <begin position="428"/>
        <end position="446"/>
    </location>
</feature>
<dbReference type="EMBL" id="NIZW01000002">
    <property type="protein sequence ID" value="PHQ36380.1"/>
    <property type="molecule type" value="Genomic_DNA"/>
</dbReference>
<evidence type="ECO:0000256" key="2">
    <source>
        <dbReference type="ARBA" id="ARBA00022448"/>
    </source>
</evidence>
<feature type="transmembrane region" description="Helical" evidence="7">
    <location>
        <begin position="142"/>
        <end position="164"/>
    </location>
</feature>